<evidence type="ECO:0000256" key="2">
    <source>
        <dbReference type="ARBA" id="ARBA00023002"/>
    </source>
</evidence>
<dbReference type="InterPro" id="IPR016162">
    <property type="entry name" value="Ald_DH_N"/>
</dbReference>
<dbReference type="Gene3D" id="3.40.309.10">
    <property type="entry name" value="Aldehyde Dehydrogenase, Chain A, domain 2"/>
    <property type="match status" value="1"/>
</dbReference>
<organism evidence="7 8">
    <name type="scientific">Paracoccus solventivorans</name>
    <dbReference type="NCBI Taxonomy" id="53463"/>
    <lineage>
        <taxon>Bacteria</taxon>
        <taxon>Pseudomonadati</taxon>
        <taxon>Pseudomonadota</taxon>
        <taxon>Alphaproteobacteria</taxon>
        <taxon>Rhodobacterales</taxon>
        <taxon>Paracoccaceae</taxon>
        <taxon>Paracoccus</taxon>
    </lineage>
</organism>
<dbReference type="GO" id="GO:0016620">
    <property type="term" value="F:oxidoreductase activity, acting on the aldehyde or oxo group of donors, NAD or NADP as acceptor"/>
    <property type="evidence" value="ECO:0007669"/>
    <property type="project" value="InterPro"/>
</dbReference>
<dbReference type="FunFam" id="3.40.309.10:FF:000010">
    <property type="entry name" value="Gamma-aminobutyraldehyde dehydrogenase"/>
    <property type="match status" value="1"/>
</dbReference>
<proteinExistence type="inferred from homology"/>
<dbReference type="InterPro" id="IPR016163">
    <property type="entry name" value="Ald_DH_C"/>
</dbReference>
<dbReference type="Pfam" id="PF00171">
    <property type="entry name" value="Aldedh"/>
    <property type="match status" value="1"/>
</dbReference>
<dbReference type="PANTHER" id="PTHR42986:SF1">
    <property type="entry name" value="BENZALDEHYDE DEHYDROGENASE YFMT"/>
    <property type="match status" value="1"/>
</dbReference>
<sequence>MTGSMQARARPGTGAATATAAEFQRLDPATGLVASTAPACRRREAVLAASRAARAHADWSRTPPARRREILTRAAELVAAYEPRLAAAMQAEIGATPLWVRFNLDIGRQHLENAAAMVTQASGTVQRDPLGLSFAFREPVGVCLAMAPWNAPFVLGMRAVATALACGNSVVLKASEICPQTHLLIGRILADAGLPEGVLNIVTHAPEHAQEVVEALIAHPAVRRINFTGSTRVGRLVAEIAARHLKRCLLELGGKAPLIVLDDADLEAAAEAAAWGAFFNQGQICMATDRIVVLDSVAEDFTALLSDRARRLRAGDPRQESCALGPLVSGNVAARLAELLRDAQERGAVLRAGGPPRGSFMDATVVDGVAPGMALYAEECFGPIAGICRAATEAEAIGIANDTQYGLSAAIFSRDSGRALRLARQLETGICHINGPTLNDRPDQPIGGVKDSGYGRFGGAAVLDEFTELRWVTLADAPRSYPFLQPPASEGPDR</sequence>
<evidence type="ECO:0000259" key="6">
    <source>
        <dbReference type="Pfam" id="PF00171"/>
    </source>
</evidence>
<evidence type="ECO:0000313" key="7">
    <source>
        <dbReference type="EMBL" id="SHM52699.1"/>
    </source>
</evidence>
<dbReference type="Gene3D" id="3.40.605.10">
    <property type="entry name" value="Aldehyde Dehydrogenase, Chain A, domain 1"/>
    <property type="match status" value="1"/>
</dbReference>
<feature type="active site" evidence="4">
    <location>
        <position position="251"/>
    </location>
</feature>
<comment type="similarity">
    <text evidence="1 5">Belongs to the aldehyde dehydrogenase family.</text>
</comment>
<dbReference type="SUPFAM" id="SSF53720">
    <property type="entry name" value="ALDH-like"/>
    <property type="match status" value="1"/>
</dbReference>
<gene>
    <name evidence="7" type="ORF">SAMN05444389_11224</name>
</gene>
<dbReference type="InterPro" id="IPR016160">
    <property type="entry name" value="Ald_DH_CS_CYS"/>
</dbReference>
<keyword evidence="8" id="KW-1185">Reference proteome</keyword>
<dbReference type="RefSeq" id="WP_084732184.1">
    <property type="nucleotide sequence ID" value="NZ_FRCK01000012.1"/>
</dbReference>
<name>A0A1M7JHY3_9RHOB</name>
<dbReference type="Proteomes" id="UP000184444">
    <property type="component" value="Unassembled WGS sequence"/>
</dbReference>
<keyword evidence="2 5" id="KW-0560">Oxidoreductase</keyword>
<protein>
    <submittedName>
        <fullName evidence="7">Acyl-CoA reductase</fullName>
    </submittedName>
</protein>
<dbReference type="OrthoDB" id="9812625at2"/>
<evidence type="ECO:0000313" key="8">
    <source>
        <dbReference type="Proteomes" id="UP000184444"/>
    </source>
</evidence>
<evidence type="ECO:0000256" key="1">
    <source>
        <dbReference type="ARBA" id="ARBA00009986"/>
    </source>
</evidence>
<dbReference type="InterPro" id="IPR016161">
    <property type="entry name" value="Ald_DH/histidinol_DH"/>
</dbReference>
<dbReference type="PROSITE" id="PS00070">
    <property type="entry name" value="ALDEHYDE_DEHYDR_CYS"/>
    <property type="match status" value="1"/>
</dbReference>
<dbReference type="STRING" id="53463.SAMN05444389_11224"/>
<evidence type="ECO:0000256" key="4">
    <source>
        <dbReference type="PROSITE-ProRule" id="PRU10007"/>
    </source>
</evidence>
<dbReference type="PROSITE" id="PS00687">
    <property type="entry name" value="ALDEHYDE_DEHYDR_GLU"/>
    <property type="match status" value="1"/>
</dbReference>
<dbReference type="PANTHER" id="PTHR42986">
    <property type="entry name" value="BENZALDEHYDE DEHYDROGENASE YFMT"/>
    <property type="match status" value="1"/>
</dbReference>
<accession>A0A1M7JHY3</accession>
<reference evidence="8" key="1">
    <citation type="submission" date="2016-11" db="EMBL/GenBank/DDBJ databases">
        <authorList>
            <person name="Varghese N."/>
            <person name="Submissions S."/>
        </authorList>
    </citation>
    <scope>NUCLEOTIDE SEQUENCE [LARGE SCALE GENOMIC DNA]</scope>
    <source>
        <strain evidence="8">DSM 6637</strain>
    </source>
</reference>
<evidence type="ECO:0000256" key="5">
    <source>
        <dbReference type="RuleBase" id="RU003345"/>
    </source>
</evidence>
<dbReference type="InterPro" id="IPR015590">
    <property type="entry name" value="Aldehyde_DH_dom"/>
</dbReference>
<feature type="domain" description="Aldehyde dehydrogenase" evidence="6">
    <location>
        <begin position="21"/>
        <end position="472"/>
    </location>
</feature>
<dbReference type="EMBL" id="FRCK01000012">
    <property type="protein sequence ID" value="SHM52699.1"/>
    <property type="molecule type" value="Genomic_DNA"/>
</dbReference>
<keyword evidence="3" id="KW-0520">NAD</keyword>
<evidence type="ECO:0000256" key="3">
    <source>
        <dbReference type="ARBA" id="ARBA00023027"/>
    </source>
</evidence>
<dbReference type="AlphaFoldDB" id="A0A1M7JHY3"/>
<dbReference type="InterPro" id="IPR029510">
    <property type="entry name" value="Ald_DH_CS_GLU"/>
</dbReference>